<feature type="non-terminal residue" evidence="1">
    <location>
        <position position="42"/>
    </location>
</feature>
<evidence type="ECO:0000313" key="1">
    <source>
        <dbReference type="EMBL" id="GAH41527.1"/>
    </source>
</evidence>
<sequence length="42" mass="4482">MGYRGKPNKAQVSIEAQGRLLKVTATLDDEERPRGGGLRGGV</sequence>
<proteinExistence type="predicted"/>
<dbReference type="AlphaFoldDB" id="X1F9A6"/>
<organism evidence="1">
    <name type="scientific">marine sediment metagenome</name>
    <dbReference type="NCBI Taxonomy" id="412755"/>
    <lineage>
        <taxon>unclassified sequences</taxon>
        <taxon>metagenomes</taxon>
        <taxon>ecological metagenomes</taxon>
    </lineage>
</organism>
<accession>X1F9A6</accession>
<protein>
    <submittedName>
        <fullName evidence="1">Uncharacterized protein</fullName>
    </submittedName>
</protein>
<comment type="caution">
    <text evidence="1">The sequence shown here is derived from an EMBL/GenBank/DDBJ whole genome shotgun (WGS) entry which is preliminary data.</text>
</comment>
<dbReference type="EMBL" id="BARU01012469">
    <property type="protein sequence ID" value="GAH41527.1"/>
    <property type="molecule type" value="Genomic_DNA"/>
</dbReference>
<gene>
    <name evidence="1" type="ORF">S03H2_22978</name>
</gene>
<name>X1F9A6_9ZZZZ</name>
<reference evidence="1" key="1">
    <citation type="journal article" date="2014" name="Front. Microbiol.">
        <title>High frequency of phylogenetically diverse reductive dehalogenase-homologous genes in deep subseafloor sedimentary metagenomes.</title>
        <authorList>
            <person name="Kawai M."/>
            <person name="Futagami T."/>
            <person name="Toyoda A."/>
            <person name="Takaki Y."/>
            <person name="Nishi S."/>
            <person name="Hori S."/>
            <person name="Arai W."/>
            <person name="Tsubouchi T."/>
            <person name="Morono Y."/>
            <person name="Uchiyama I."/>
            <person name="Ito T."/>
            <person name="Fujiyama A."/>
            <person name="Inagaki F."/>
            <person name="Takami H."/>
        </authorList>
    </citation>
    <scope>NUCLEOTIDE SEQUENCE</scope>
    <source>
        <strain evidence="1">Expedition CK06-06</strain>
    </source>
</reference>